<name>A0A914Y6N9_9BILA</name>
<dbReference type="WBParaSite" id="PSU_v2.g14420.t1">
    <property type="protein sequence ID" value="PSU_v2.g14420.t1"/>
    <property type="gene ID" value="PSU_v2.g14420"/>
</dbReference>
<protein>
    <submittedName>
        <fullName evidence="2">Uncharacterized protein</fullName>
    </submittedName>
</protein>
<reference evidence="2" key="1">
    <citation type="submission" date="2022-11" db="UniProtKB">
        <authorList>
            <consortium name="WormBaseParasite"/>
        </authorList>
    </citation>
    <scope>IDENTIFICATION</scope>
</reference>
<dbReference type="Proteomes" id="UP000887577">
    <property type="component" value="Unplaced"/>
</dbReference>
<keyword evidence="1" id="KW-1185">Reference proteome</keyword>
<evidence type="ECO:0000313" key="2">
    <source>
        <dbReference type="WBParaSite" id="PSU_v2.g14420.t1"/>
    </source>
</evidence>
<proteinExistence type="predicted"/>
<dbReference type="AlphaFoldDB" id="A0A914Y6N9"/>
<sequence>MSESFVGQYPNGVFDTVVIFSRQAVPEAVETPAVKDERHPLEYNAMYSRKVVERIAAALASKYCKRECVRCHEIR</sequence>
<evidence type="ECO:0000313" key="1">
    <source>
        <dbReference type="Proteomes" id="UP000887577"/>
    </source>
</evidence>
<organism evidence="1 2">
    <name type="scientific">Panagrolaimus superbus</name>
    <dbReference type="NCBI Taxonomy" id="310955"/>
    <lineage>
        <taxon>Eukaryota</taxon>
        <taxon>Metazoa</taxon>
        <taxon>Ecdysozoa</taxon>
        <taxon>Nematoda</taxon>
        <taxon>Chromadorea</taxon>
        <taxon>Rhabditida</taxon>
        <taxon>Tylenchina</taxon>
        <taxon>Panagrolaimomorpha</taxon>
        <taxon>Panagrolaimoidea</taxon>
        <taxon>Panagrolaimidae</taxon>
        <taxon>Panagrolaimus</taxon>
    </lineage>
</organism>
<accession>A0A914Y6N9</accession>